<name>A0A8T1PD25_CARIL</name>
<dbReference type="AlphaFoldDB" id="A0A8T1PD25"/>
<evidence type="ECO:0000313" key="2">
    <source>
        <dbReference type="EMBL" id="KAG6642079.1"/>
    </source>
</evidence>
<proteinExistence type="predicted"/>
<comment type="caution">
    <text evidence="2">The sequence shown here is derived from an EMBL/GenBank/DDBJ whole genome shotgun (WGS) entry which is preliminary data.</text>
</comment>
<protein>
    <submittedName>
        <fullName evidence="2">Uncharacterized protein</fullName>
    </submittedName>
</protein>
<gene>
    <name evidence="2" type="ORF">CIPAW_09G118500</name>
</gene>
<dbReference type="EMBL" id="CM031817">
    <property type="protein sequence ID" value="KAG6642079.1"/>
    <property type="molecule type" value="Genomic_DNA"/>
</dbReference>
<reference evidence="2" key="1">
    <citation type="submission" date="2020-12" db="EMBL/GenBank/DDBJ databases">
        <title>WGS assembly of Carya illinoinensis cv. Pawnee.</title>
        <authorList>
            <person name="Platts A."/>
            <person name="Shu S."/>
            <person name="Wright S."/>
            <person name="Barry K."/>
            <person name="Edger P."/>
            <person name="Pires J.C."/>
            <person name="Schmutz J."/>
        </authorList>
    </citation>
    <scope>NUCLEOTIDE SEQUENCE</scope>
    <source>
        <tissue evidence="2">Leaf</tissue>
    </source>
</reference>
<evidence type="ECO:0000313" key="3">
    <source>
        <dbReference type="Proteomes" id="UP000811609"/>
    </source>
</evidence>
<evidence type="ECO:0000256" key="1">
    <source>
        <dbReference type="SAM" id="MobiDB-lite"/>
    </source>
</evidence>
<accession>A0A8T1PD25</accession>
<feature type="region of interest" description="Disordered" evidence="1">
    <location>
        <begin position="34"/>
        <end position="54"/>
    </location>
</feature>
<keyword evidence="3" id="KW-1185">Reference proteome</keyword>
<sequence length="54" mass="5784">MMVSTPPSSPTNTLTPIKNAKLSPLSQICLNRDSVARGKRPGQSTYDGGAFYMP</sequence>
<dbReference type="Proteomes" id="UP000811609">
    <property type="component" value="Chromosome 9"/>
</dbReference>
<organism evidence="2 3">
    <name type="scientific">Carya illinoinensis</name>
    <name type="common">Pecan</name>
    <dbReference type="NCBI Taxonomy" id="32201"/>
    <lineage>
        <taxon>Eukaryota</taxon>
        <taxon>Viridiplantae</taxon>
        <taxon>Streptophyta</taxon>
        <taxon>Embryophyta</taxon>
        <taxon>Tracheophyta</taxon>
        <taxon>Spermatophyta</taxon>
        <taxon>Magnoliopsida</taxon>
        <taxon>eudicotyledons</taxon>
        <taxon>Gunneridae</taxon>
        <taxon>Pentapetalae</taxon>
        <taxon>rosids</taxon>
        <taxon>fabids</taxon>
        <taxon>Fagales</taxon>
        <taxon>Juglandaceae</taxon>
        <taxon>Carya</taxon>
    </lineage>
</organism>